<dbReference type="AlphaFoldDB" id="A0A0G0ABE4"/>
<dbReference type="OMA" id="GYWRRST"/>
<reference evidence="6" key="1">
    <citation type="journal article" date="2015" name="Genome Announc.">
        <title>Draft whole-genome sequence of the biocontrol agent Trichoderma harzianum T6776.</title>
        <authorList>
            <person name="Baroncelli R."/>
            <person name="Piaggeschi G."/>
            <person name="Fiorini L."/>
            <person name="Bertolini E."/>
            <person name="Zapparata A."/>
            <person name="Pe M.E."/>
            <person name="Sarrocco S."/>
            <person name="Vannacci G."/>
        </authorList>
    </citation>
    <scope>NUCLEOTIDE SEQUENCE [LARGE SCALE GENOMIC DNA]</scope>
    <source>
        <strain evidence="6">T6776</strain>
    </source>
</reference>
<name>A0A0G0ABE4_TRIHA</name>
<dbReference type="Pfam" id="PF00743">
    <property type="entry name" value="FMO-like"/>
    <property type="match status" value="1"/>
</dbReference>
<protein>
    <submittedName>
        <fullName evidence="5">Uncharacterized protein</fullName>
    </submittedName>
</protein>
<sequence length="519" mass="59009">MGSNSTYTVSDQWIGHPRPVRVVIIGAGIGGIAAVKLFRETFQDRPTTLIIYEKNHDVGGTWLENRYPGCSVDNPGHTYTYSWEGNPSWSRAYIGAEEVFEYYKGRAKAYGVYEYVNFNHRVIEARWDDYVGQWKLNIEKEGSSIIEDECEVLINWKWPSIDGLNTYKGHLVHSAIWDPDYSFKGKTIGVIGSGSSAIQMVPQLQKEVKSLISFNRSPSWITQEFAAKYIPEGRGLVYSNEQREEWRNNPNEFLKYRKELESIANKFWHAQFKDGPVQEECTYIRLTPGHGYLEALAKDNVVVRSDEIRRITPTGVQMVDGTNLALDAIICATGFDNSFRSSFALIGENGVDLRDEWREEPRSYLSVAAAGFPNYFMATRPNFPLANGSLVACLEQTLKYGFRAVKKVQTQGLGSVSPTREAVSDFQEHKDAIIEKMVWTSPCRSWYKNGKVDGKVWGPYPGSVPHFFELMSETRWEDFKIEYRTSNRFQYLGRGNTHREVSGGDLAWYVTEPGADLAA</sequence>
<dbReference type="InterPro" id="IPR020946">
    <property type="entry name" value="Flavin_mOase-like"/>
</dbReference>
<evidence type="ECO:0000313" key="5">
    <source>
        <dbReference type="EMBL" id="KKP02329.1"/>
    </source>
</evidence>
<evidence type="ECO:0000256" key="3">
    <source>
        <dbReference type="ARBA" id="ARBA00022827"/>
    </source>
</evidence>
<dbReference type="GO" id="GO:0004499">
    <property type="term" value="F:N,N-dimethylaniline monooxygenase activity"/>
    <property type="evidence" value="ECO:0007669"/>
    <property type="project" value="InterPro"/>
</dbReference>
<dbReference type="OrthoDB" id="74360at2759"/>
<dbReference type="GO" id="GO:0050660">
    <property type="term" value="F:flavin adenine dinucleotide binding"/>
    <property type="evidence" value="ECO:0007669"/>
    <property type="project" value="InterPro"/>
</dbReference>
<dbReference type="EMBL" id="JOKZ01000155">
    <property type="protein sequence ID" value="KKP02329.1"/>
    <property type="molecule type" value="Genomic_DNA"/>
</dbReference>
<keyword evidence="3" id="KW-0274">FAD</keyword>
<proteinExistence type="inferred from homology"/>
<dbReference type="PANTHER" id="PTHR42877">
    <property type="entry name" value="L-ORNITHINE N(5)-MONOOXYGENASE-RELATED"/>
    <property type="match status" value="1"/>
</dbReference>
<dbReference type="InterPro" id="IPR036188">
    <property type="entry name" value="FAD/NAD-bd_sf"/>
</dbReference>
<keyword evidence="2" id="KW-0285">Flavoprotein</keyword>
<dbReference type="SUPFAM" id="SSF51905">
    <property type="entry name" value="FAD/NAD(P)-binding domain"/>
    <property type="match status" value="1"/>
</dbReference>
<accession>A0A0G0ABE4</accession>
<dbReference type="InterPro" id="IPR051209">
    <property type="entry name" value="FAD-bind_Monooxygenase_sf"/>
</dbReference>
<comment type="caution">
    <text evidence="5">The sequence shown here is derived from an EMBL/GenBank/DDBJ whole genome shotgun (WGS) entry which is preliminary data.</text>
</comment>
<keyword evidence="4" id="KW-0560">Oxidoreductase</keyword>
<gene>
    <name evidence="5" type="ORF">THAR02_05579</name>
</gene>
<dbReference type="Gene3D" id="3.50.50.60">
    <property type="entry name" value="FAD/NAD(P)-binding domain"/>
    <property type="match status" value="3"/>
</dbReference>
<evidence type="ECO:0000256" key="4">
    <source>
        <dbReference type="ARBA" id="ARBA00023002"/>
    </source>
</evidence>
<organism evidence="5 6">
    <name type="scientific">Trichoderma harzianum</name>
    <name type="common">Hypocrea lixii</name>
    <dbReference type="NCBI Taxonomy" id="5544"/>
    <lineage>
        <taxon>Eukaryota</taxon>
        <taxon>Fungi</taxon>
        <taxon>Dikarya</taxon>
        <taxon>Ascomycota</taxon>
        <taxon>Pezizomycotina</taxon>
        <taxon>Sordariomycetes</taxon>
        <taxon>Hypocreomycetidae</taxon>
        <taxon>Hypocreales</taxon>
        <taxon>Hypocreaceae</taxon>
        <taxon>Trichoderma</taxon>
    </lineage>
</organism>
<evidence type="ECO:0000256" key="2">
    <source>
        <dbReference type="ARBA" id="ARBA00022630"/>
    </source>
</evidence>
<evidence type="ECO:0000256" key="1">
    <source>
        <dbReference type="ARBA" id="ARBA00010139"/>
    </source>
</evidence>
<dbReference type="Proteomes" id="UP000034112">
    <property type="component" value="Unassembled WGS sequence"/>
</dbReference>
<dbReference type="GO" id="GO:0050661">
    <property type="term" value="F:NADP binding"/>
    <property type="evidence" value="ECO:0007669"/>
    <property type="project" value="InterPro"/>
</dbReference>
<comment type="similarity">
    <text evidence="1">Belongs to the FAD-binding monooxygenase family.</text>
</comment>
<dbReference type="PANTHER" id="PTHR42877:SF11">
    <property type="entry name" value="MONOOXYGENASE, PUTATIVE (AFU_ORTHOLOGUE AFUA_6G13790)-RELATED"/>
    <property type="match status" value="1"/>
</dbReference>
<evidence type="ECO:0000313" key="6">
    <source>
        <dbReference type="Proteomes" id="UP000034112"/>
    </source>
</evidence>